<evidence type="ECO:0000313" key="1">
    <source>
        <dbReference type="EMBL" id="QMS86299.1"/>
    </source>
</evidence>
<name>A0A7D7QCB5_9NOSO</name>
<proteinExistence type="predicted"/>
<reference evidence="2" key="1">
    <citation type="submission" date="2020-06" db="EMBL/GenBank/DDBJ databases">
        <title>Nostoc edaphicum CCNP1411 genome.</title>
        <authorList>
            <person name="Fidor A."/>
            <person name="Grabski M."/>
            <person name="Gawor J."/>
            <person name="Gromadka R."/>
            <person name="Wegrzyn G."/>
            <person name="Mazur-Marzec H."/>
        </authorList>
    </citation>
    <scope>NUCLEOTIDE SEQUENCE [LARGE SCALE GENOMIC DNA]</scope>
    <source>
        <strain evidence="2">CCNP1411</strain>
        <plasmid evidence="2">pne_4</plasmid>
    </source>
</reference>
<dbReference type="RefSeq" id="WP_181927226.1">
    <property type="nucleotide sequence ID" value="NZ_CP054696.1"/>
</dbReference>
<gene>
    <name evidence="1" type="ORF">HUN01_01380</name>
</gene>
<dbReference type="Proteomes" id="UP000514713">
    <property type="component" value="Plasmid pNe_4"/>
</dbReference>
<dbReference type="KEGG" id="ned:HUN01_01380"/>
<protein>
    <submittedName>
        <fullName evidence="1">Uncharacterized protein</fullName>
    </submittedName>
</protein>
<evidence type="ECO:0000313" key="2">
    <source>
        <dbReference type="Proteomes" id="UP000514713"/>
    </source>
</evidence>
<keyword evidence="1" id="KW-0614">Plasmid</keyword>
<dbReference type="EMBL" id="CP054696">
    <property type="protein sequence ID" value="QMS86299.1"/>
    <property type="molecule type" value="Genomic_DNA"/>
</dbReference>
<sequence>MNRSQAFSLGSSIEPDSIYVDFAVTKSELARLLQVTRPTVWKWDKIAYFALESYREAYPIQTDKAKRQLCERDKEVPLSPYQVWVLSRIKSLMNSLRIATRVKAYIRGNPHHFSISNFQYKSNQVFHKGA</sequence>
<dbReference type="AlphaFoldDB" id="A0A7D7QCB5"/>
<keyword evidence="2" id="KW-1185">Reference proteome</keyword>
<accession>A0A7D7QCB5</accession>
<organism evidence="1 2">
    <name type="scientific">Nostoc edaphicum CCNP1411</name>
    <dbReference type="NCBI Taxonomy" id="1472755"/>
    <lineage>
        <taxon>Bacteria</taxon>
        <taxon>Bacillati</taxon>
        <taxon>Cyanobacteriota</taxon>
        <taxon>Cyanophyceae</taxon>
        <taxon>Nostocales</taxon>
        <taxon>Nostocaceae</taxon>
        <taxon>Nostoc</taxon>
    </lineage>
</organism>
<geneLocation type="plasmid" evidence="2">
    <name>pne_4</name>
</geneLocation>